<dbReference type="AlphaFoldDB" id="A0A2U1FDD0"/>
<gene>
    <name evidence="3" type="ORF">C8D89_105274</name>
</gene>
<dbReference type="GO" id="GO:0016787">
    <property type="term" value="F:hydrolase activity"/>
    <property type="evidence" value="ECO:0007669"/>
    <property type="project" value="UniProtKB-KW"/>
</dbReference>
<dbReference type="InterPro" id="IPR029058">
    <property type="entry name" value="AB_hydrolase_fold"/>
</dbReference>
<dbReference type="InterPro" id="IPR000639">
    <property type="entry name" value="Epox_hydrolase-like"/>
</dbReference>
<evidence type="ECO:0000256" key="1">
    <source>
        <dbReference type="ARBA" id="ARBA00022801"/>
    </source>
</evidence>
<dbReference type="PANTHER" id="PTHR43329">
    <property type="entry name" value="EPOXIDE HYDROLASE"/>
    <property type="match status" value="1"/>
</dbReference>
<dbReference type="Proteomes" id="UP000245639">
    <property type="component" value="Unassembled WGS sequence"/>
</dbReference>
<proteinExistence type="predicted"/>
<evidence type="ECO:0000313" key="3">
    <source>
        <dbReference type="EMBL" id="PVZ10197.1"/>
    </source>
</evidence>
<dbReference type="EMBL" id="QEKW01000005">
    <property type="protein sequence ID" value="PVZ10197.1"/>
    <property type="molecule type" value="Genomic_DNA"/>
</dbReference>
<dbReference type="Gene3D" id="3.40.50.1820">
    <property type="entry name" value="alpha/beta hydrolase"/>
    <property type="match status" value="1"/>
</dbReference>
<dbReference type="PRINTS" id="PR00412">
    <property type="entry name" value="EPOXHYDRLASE"/>
</dbReference>
<dbReference type="SUPFAM" id="SSF53474">
    <property type="entry name" value="alpha/beta-Hydrolases"/>
    <property type="match status" value="1"/>
</dbReference>
<sequence length="288" mass="30946">MRGTIAVVDSFTRDGLRFDVTDHDPGPIDGGPPVLLLHGFPQTAISWEPVARRLAGAGHRVLAPDQRGYSPGARPAARRDYRIEELVADVAALIDAAGGEPVHVVGHDWGAIVAWALAALDPARVRTVTGVSVPHPAAFFRAMRSSRQALLSWYTYVFQVPGLADRYLSRPGALAAALRRTGQTPQRARRDEAALAARGGLRPALSGGMGWYRAVPHWEHRGLPVPVEVPALMVGSDGDSAVSLEAVHGNGAWMRGPYRLEVLPGVSHWIPDEVPDRLADLVLEHVVG</sequence>
<dbReference type="OrthoDB" id="2987348at2"/>
<keyword evidence="1" id="KW-0378">Hydrolase</keyword>
<protein>
    <submittedName>
        <fullName evidence="3">Pimeloyl-ACP methyl ester carboxylesterase</fullName>
    </submittedName>
</protein>
<keyword evidence="4" id="KW-1185">Reference proteome</keyword>
<reference evidence="3 4" key="1">
    <citation type="submission" date="2018-04" db="EMBL/GenBank/DDBJ databases">
        <title>Genomic Encyclopedia of Type Strains, Phase IV (KMG-IV): sequencing the most valuable type-strain genomes for metagenomic binning, comparative biology and taxonomic classification.</title>
        <authorList>
            <person name="Goeker M."/>
        </authorList>
    </citation>
    <scope>NUCLEOTIDE SEQUENCE [LARGE SCALE GENOMIC DNA]</scope>
    <source>
        <strain evidence="3 4">DSM 45771</strain>
    </source>
</reference>
<organism evidence="3 4">
    <name type="scientific">Actinomycetospora cinnamomea</name>
    <dbReference type="NCBI Taxonomy" id="663609"/>
    <lineage>
        <taxon>Bacteria</taxon>
        <taxon>Bacillati</taxon>
        <taxon>Actinomycetota</taxon>
        <taxon>Actinomycetes</taxon>
        <taxon>Pseudonocardiales</taxon>
        <taxon>Pseudonocardiaceae</taxon>
        <taxon>Actinomycetospora</taxon>
    </lineage>
</organism>
<evidence type="ECO:0000259" key="2">
    <source>
        <dbReference type="Pfam" id="PF00561"/>
    </source>
</evidence>
<feature type="domain" description="AB hydrolase-1" evidence="2">
    <location>
        <begin position="32"/>
        <end position="272"/>
    </location>
</feature>
<dbReference type="InterPro" id="IPR000073">
    <property type="entry name" value="AB_hydrolase_1"/>
</dbReference>
<dbReference type="Pfam" id="PF00561">
    <property type="entry name" value="Abhydrolase_1"/>
    <property type="match status" value="1"/>
</dbReference>
<evidence type="ECO:0000313" key="4">
    <source>
        <dbReference type="Proteomes" id="UP000245639"/>
    </source>
</evidence>
<comment type="caution">
    <text evidence="3">The sequence shown here is derived from an EMBL/GenBank/DDBJ whole genome shotgun (WGS) entry which is preliminary data.</text>
</comment>
<name>A0A2U1FDD0_9PSEU</name>
<accession>A0A2U1FDD0</accession>